<keyword evidence="11" id="KW-1185">Reference proteome</keyword>
<dbReference type="GeneID" id="33553987"/>
<keyword evidence="6" id="KW-0804">Transcription</keyword>
<evidence type="ECO:0000256" key="4">
    <source>
        <dbReference type="ARBA" id="ARBA00023015"/>
    </source>
</evidence>
<dbReference type="InterPro" id="IPR051089">
    <property type="entry name" value="prtT"/>
</dbReference>
<feature type="compositionally biased region" description="Basic and acidic residues" evidence="8">
    <location>
        <begin position="819"/>
        <end position="834"/>
    </location>
</feature>
<dbReference type="InterPro" id="IPR001138">
    <property type="entry name" value="Zn2Cys6_DnaBD"/>
</dbReference>
<feature type="domain" description="Zn(2)-C6 fungal-type" evidence="9">
    <location>
        <begin position="67"/>
        <end position="96"/>
    </location>
</feature>
<dbReference type="GO" id="GO:0000976">
    <property type="term" value="F:transcription cis-regulatory region binding"/>
    <property type="evidence" value="ECO:0007669"/>
    <property type="project" value="TreeGrafter"/>
</dbReference>
<dbReference type="Pfam" id="PF00172">
    <property type="entry name" value="Zn_clus"/>
    <property type="match status" value="1"/>
</dbReference>
<dbReference type="InterPro" id="IPR007219">
    <property type="entry name" value="XnlR_reg_dom"/>
</dbReference>
<dbReference type="PROSITE" id="PS50048">
    <property type="entry name" value="ZN2_CY6_FUNGAL_2"/>
    <property type="match status" value="1"/>
</dbReference>
<comment type="subcellular location">
    <subcellularLocation>
        <location evidence="1">Nucleus</location>
    </subcellularLocation>
</comment>
<evidence type="ECO:0000256" key="1">
    <source>
        <dbReference type="ARBA" id="ARBA00004123"/>
    </source>
</evidence>
<evidence type="ECO:0000256" key="3">
    <source>
        <dbReference type="ARBA" id="ARBA00022833"/>
    </source>
</evidence>
<evidence type="ECO:0000256" key="8">
    <source>
        <dbReference type="SAM" id="MobiDB-lite"/>
    </source>
</evidence>
<evidence type="ECO:0000256" key="7">
    <source>
        <dbReference type="ARBA" id="ARBA00023242"/>
    </source>
</evidence>
<dbReference type="GO" id="GO:0005634">
    <property type="term" value="C:nucleus"/>
    <property type="evidence" value="ECO:0007669"/>
    <property type="project" value="UniProtKB-SubCell"/>
</dbReference>
<dbReference type="RefSeq" id="XP_021868156.1">
    <property type="nucleotide sequence ID" value="XM_022012179.1"/>
</dbReference>
<protein>
    <recommendedName>
        <fullName evidence="9">Zn(2)-C6 fungal-type domain-containing protein</fullName>
    </recommendedName>
</protein>
<feature type="compositionally biased region" description="Basic residues" evidence="8">
    <location>
        <begin position="38"/>
        <end position="49"/>
    </location>
</feature>
<dbReference type="STRING" id="4999.A0A1Y1U8P4"/>
<name>A0A1Y1U8P4_9TREE</name>
<evidence type="ECO:0000256" key="6">
    <source>
        <dbReference type="ARBA" id="ARBA00023163"/>
    </source>
</evidence>
<proteinExistence type="predicted"/>
<keyword evidence="7" id="KW-0539">Nucleus</keyword>
<gene>
    <name evidence="10" type="ORF">BD324DRAFT_206404</name>
</gene>
<dbReference type="InParanoid" id="A0A1Y1U8P4"/>
<dbReference type="InterPro" id="IPR036864">
    <property type="entry name" value="Zn2-C6_fun-type_DNA-bd_sf"/>
</dbReference>
<dbReference type="Gene3D" id="4.10.240.10">
    <property type="entry name" value="Zn(2)-C6 fungal-type DNA-binding domain"/>
    <property type="match status" value="1"/>
</dbReference>
<evidence type="ECO:0000313" key="10">
    <source>
        <dbReference type="EMBL" id="ORX33857.1"/>
    </source>
</evidence>
<feature type="region of interest" description="Disordered" evidence="8">
    <location>
        <begin position="1"/>
        <end position="66"/>
    </location>
</feature>
<dbReference type="PANTHER" id="PTHR31845:SF34">
    <property type="entry name" value="TRANSCRIPTIONAL ACTIVATOR OF PROTEASES PRTT"/>
    <property type="match status" value="1"/>
</dbReference>
<dbReference type="EMBL" id="NBSH01000017">
    <property type="protein sequence ID" value="ORX33857.1"/>
    <property type="molecule type" value="Genomic_DNA"/>
</dbReference>
<feature type="compositionally biased region" description="Basic and acidic residues" evidence="8">
    <location>
        <begin position="50"/>
        <end position="60"/>
    </location>
</feature>
<dbReference type="SUPFAM" id="SSF57701">
    <property type="entry name" value="Zn2/Cys6 DNA-binding domain"/>
    <property type="match status" value="1"/>
</dbReference>
<dbReference type="SMART" id="SM00906">
    <property type="entry name" value="Fungal_trans"/>
    <property type="match status" value="1"/>
</dbReference>
<keyword evidence="3" id="KW-0862">Zinc</keyword>
<dbReference type="PANTHER" id="PTHR31845">
    <property type="entry name" value="FINGER DOMAIN PROTEIN, PUTATIVE-RELATED"/>
    <property type="match status" value="1"/>
</dbReference>
<evidence type="ECO:0000313" key="11">
    <source>
        <dbReference type="Proteomes" id="UP000193218"/>
    </source>
</evidence>
<feature type="region of interest" description="Disordered" evidence="8">
    <location>
        <begin position="799"/>
        <end position="879"/>
    </location>
</feature>
<dbReference type="GO" id="GO:0000981">
    <property type="term" value="F:DNA-binding transcription factor activity, RNA polymerase II-specific"/>
    <property type="evidence" value="ECO:0007669"/>
    <property type="project" value="InterPro"/>
</dbReference>
<feature type="compositionally biased region" description="Polar residues" evidence="8">
    <location>
        <begin position="169"/>
        <end position="183"/>
    </location>
</feature>
<dbReference type="Proteomes" id="UP000193218">
    <property type="component" value="Unassembled WGS sequence"/>
</dbReference>
<keyword evidence="5" id="KW-0238">DNA-binding</keyword>
<evidence type="ECO:0000259" key="9">
    <source>
        <dbReference type="PROSITE" id="PS50048"/>
    </source>
</evidence>
<feature type="compositionally biased region" description="Low complexity" evidence="8">
    <location>
        <begin position="24"/>
        <end position="36"/>
    </location>
</feature>
<dbReference type="SMART" id="SM00066">
    <property type="entry name" value="GAL4"/>
    <property type="match status" value="1"/>
</dbReference>
<keyword evidence="2" id="KW-0479">Metal-binding</keyword>
<dbReference type="GO" id="GO:0008270">
    <property type="term" value="F:zinc ion binding"/>
    <property type="evidence" value="ECO:0007669"/>
    <property type="project" value="InterPro"/>
</dbReference>
<evidence type="ECO:0000256" key="5">
    <source>
        <dbReference type="ARBA" id="ARBA00023125"/>
    </source>
</evidence>
<dbReference type="CDD" id="cd00067">
    <property type="entry name" value="GAL4"/>
    <property type="match status" value="1"/>
</dbReference>
<feature type="region of interest" description="Disordered" evidence="8">
    <location>
        <begin position="265"/>
        <end position="284"/>
    </location>
</feature>
<keyword evidence="4" id="KW-0805">Transcription regulation</keyword>
<dbReference type="Pfam" id="PF04082">
    <property type="entry name" value="Fungal_trans"/>
    <property type="match status" value="1"/>
</dbReference>
<dbReference type="GO" id="GO:0006351">
    <property type="term" value="P:DNA-templated transcription"/>
    <property type="evidence" value="ECO:0007669"/>
    <property type="project" value="InterPro"/>
</dbReference>
<dbReference type="CDD" id="cd12148">
    <property type="entry name" value="fungal_TF_MHR"/>
    <property type="match status" value="1"/>
</dbReference>
<accession>A0A1Y1U8P4</accession>
<sequence length="986" mass="106655">MEDDLGHGHSSKGATNSSRKRSYTSESSSVEPEVSPLTKKRSSGKHKIKAGADDGGDGHGQRRATQACVRCRKQKLRCTGGSPCDRCVRSKNHCDFGRPSTSGTDAERRESSSATDVATARLEQLESSVASLLAGLAGAGGAISGHAQALASASYPNGTEILHPRFASGGSSSLGRHQRSHSPTVDRSHAGPSWPILPSPLQRHGHPSLLPQHPSASIAEELARSHVRFTTSPTHILGSSHDLSPSTYTDSFQSVDQYQDKKPLGTWTERKKAKSKAQEPAERLQAVTEQVYDPPFKALSYDPAVWDNREASRMNSPDRGSFTLSRDEPAGPPHYHDYRMLRIRATPLSMGIVDLREAEALFQFFIDHCHAFMPIVNVALDDVFNVIRSSPALFSSMLAIAARFYPRATERFSEMRRGKYPPLDPSVPRRLANLAEMHLAYTVLSKKFALSDVQAILLLAAWGLEADGAGPDAWIVTGHAARVARRVGVYKILAHANETAKKTKKGTDEWSKLEAFLPQWRTWLCWFGLDNFLSLGFGRPQSTYFESVEEDAFLQIRLEQPLPRPGSPGSVSMHGDIFIAGLVSLAQIGKDLTKWGLILANPERAKEDRKMRAWAQDKDLSLSAMFKELNGRLDEWSKLWVWTGSPYALYLGPSVRIARLQAEHLRLCLNSYALKAGADEDEEIGQCLKKALNAAMGTIQTHFESSQTDLALSFATDYITIALAQSAVFLIRISKAPEPVRKVVDVDLSVVAHYLKMSVDLLESADVTEIRLPTFLAKTIRDIASAAGMTALGPSAWDVEKSEKRLGQSPQAPGDGDSVLDHRESTGMSHRQDDPLGFGDMVSGGIHENGPSLGPGIGGSGIGQSAGPNAGGDTIPDYDSIFGSDRQLMDLGSLLGLPGDNGTLGQNQSFGSGDVFNFGSDGYMNEFGFAMGGLGEFGASGSMNGSNGLAGLGPLGPLGQMDLEGVDMRGMEGELDIRPDYRQDGA</sequence>
<feature type="region of interest" description="Disordered" evidence="8">
    <location>
        <begin position="162"/>
        <end position="212"/>
    </location>
</feature>
<dbReference type="AlphaFoldDB" id="A0A1Y1U8P4"/>
<feature type="region of interest" description="Disordered" evidence="8">
    <location>
        <begin position="90"/>
        <end position="118"/>
    </location>
</feature>
<reference evidence="10 11" key="1">
    <citation type="submission" date="2017-03" db="EMBL/GenBank/DDBJ databases">
        <title>Widespread Adenine N6-methylation of Active Genes in Fungi.</title>
        <authorList>
            <consortium name="DOE Joint Genome Institute"/>
            <person name="Mondo S.J."/>
            <person name="Dannebaum R.O."/>
            <person name="Kuo R.C."/>
            <person name="Louie K.B."/>
            <person name="Bewick A.J."/>
            <person name="Labutti K."/>
            <person name="Haridas S."/>
            <person name="Kuo A."/>
            <person name="Salamov A."/>
            <person name="Ahrendt S.R."/>
            <person name="Lau R."/>
            <person name="Bowen B.P."/>
            <person name="Lipzen A."/>
            <person name="Sullivan W."/>
            <person name="Andreopoulos W.B."/>
            <person name="Clum A."/>
            <person name="Lindquist E."/>
            <person name="Daum C."/>
            <person name="Northen T.R."/>
            <person name="Ramamoorthy G."/>
            <person name="Schmitz R.J."/>
            <person name="Gryganskyi A."/>
            <person name="Culley D."/>
            <person name="Magnuson J."/>
            <person name="James T.Y."/>
            <person name="O'Malley M.A."/>
            <person name="Stajich J.E."/>
            <person name="Spatafora J.W."/>
            <person name="Visel A."/>
            <person name="Grigoriev I.V."/>
        </authorList>
    </citation>
    <scope>NUCLEOTIDE SEQUENCE [LARGE SCALE GENOMIC DNA]</scope>
    <source>
        <strain evidence="10 11">NRRL Y-17943</strain>
    </source>
</reference>
<dbReference type="OrthoDB" id="3163292at2759"/>
<dbReference type="PROSITE" id="PS00463">
    <property type="entry name" value="ZN2_CY6_FUNGAL_1"/>
    <property type="match status" value="1"/>
</dbReference>
<comment type="caution">
    <text evidence="10">The sequence shown here is derived from an EMBL/GenBank/DDBJ whole genome shotgun (WGS) entry which is preliminary data.</text>
</comment>
<organism evidence="10 11">
    <name type="scientific">Kockovaella imperatae</name>
    <dbReference type="NCBI Taxonomy" id="4999"/>
    <lineage>
        <taxon>Eukaryota</taxon>
        <taxon>Fungi</taxon>
        <taxon>Dikarya</taxon>
        <taxon>Basidiomycota</taxon>
        <taxon>Agaricomycotina</taxon>
        <taxon>Tremellomycetes</taxon>
        <taxon>Tremellales</taxon>
        <taxon>Cuniculitremaceae</taxon>
        <taxon>Kockovaella</taxon>
    </lineage>
</organism>
<evidence type="ECO:0000256" key="2">
    <source>
        <dbReference type="ARBA" id="ARBA00022723"/>
    </source>
</evidence>
<feature type="compositionally biased region" description="Gly residues" evidence="8">
    <location>
        <begin position="853"/>
        <end position="864"/>
    </location>
</feature>